<evidence type="ECO:0000256" key="1">
    <source>
        <dbReference type="SAM" id="MobiDB-lite"/>
    </source>
</evidence>
<name>A0AA39XXY9_9PEZI</name>
<feature type="compositionally biased region" description="Polar residues" evidence="1">
    <location>
        <begin position="45"/>
        <end position="60"/>
    </location>
</feature>
<feature type="compositionally biased region" description="Polar residues" evidence="1">
    <location>
        <begin position="68"/>
        <end position="81"/>
    </location>
</feature>
<dbReference type="AlphaFoldDB" id="A0AA39XXY9"/>
<reference evidence="2" key="1">
    <citation type="submission" date="2023-06" db="EMBL/GenBank/DDBJ databases">
        <title>Genome-scale phylogeny and comparative genomics of the fungal order Sordariales.</title>
        <authorList>
            <consortium name="Lawrence Berkeley National Laboratory"/>
            <person name="Hensen N."/>
            <person name="Bonometti L."/>
            <person name="Westerberg I."/>
            <person name="Brannstrom I.O."/>
            <person name="Guillou S."/>
            <person name="Cros-Aarteil S."/>
            <person name="Calhoun S."/>
            <person name="Haridas S."/>
            <person name="Kuo A."/>
            <person name="Mondo S."/>
            <person name="Pangilinan J."/>
            <person name="Riley R."/>
            <person name="Labutti K."/>
            <person name="Andreopoulos B."/>
            <person name="Lipzen A."/>
            <person name="Chen C."/>
            <person name="Yanf M."/>
            <person name="Daum C."/>
            <person name="Ng V."/>
            <person name="Clum A."/>
            <person name="Steindorff A."/>
            <person name="Ohm R."/>
            <person name="Martin F."/>
            <person name="Silar P."/>
            <person name="Natvig D."/>
            <person name="Lalanne C."/>
            <person name="Gautier V."/>
            <person name="Ament-Velasquez S.L."/>
            <person name="Kruys A."/>
            <person name="Hutchinson M.I."/>
            <person name="Powell A.J."/>
            <person name="Barry K."/>
            <person name="Miller A.N."/>
            <person name="Grigoriev I.V."/>
            <person name="Debuchy R."/>
            <person name="Gladieux P."/>
            <person name="Thoren M.H."/>
            <person name="Johannesson H."/>
        </authorList>
    </citation>
    <scope>NUCLEOTIDE SEQUENCE</scope>
    <source>
        <strain evidence="2">SMH2532-1</strain>
    </source>
</reference>
<proteinExistence type="predicted"/>
<keyword evidence="3" id="KW-1185">Reference proteome</keyword>
<accession>A0AA39XXY9</accession>
<sequence length="130" mass="13784">MLLRWSVKSRLPTRLSHRSTSPSTSQRSTTTSATSGSDSPRTKTEVTQSTTPTPNASRPRTATERMMKSTSGWLSPSTRSIAPQARAPQDTAPWLATCRVPTTMSTDAPSLSTPSPALLGATAMPALAAR</sequence>
<evidence type="ECO:0000313" key="3">
    <source>
        <dbReference type="Proteomes" id="UP001174936"/>
    </source>
</evidence>
<comment type="caution">
    <text evidence="2">The sequence shown here is derived from an EMBL/GenBank/DDBJ whole genome shotgun (WGS) entry which is preliminary data.</text>
</comment>
<evidence type="ECO:0000313" key="2">
    <source>
        <dbReference type="EMBL" id="KAK0641427.1"/>
    </source>
</evidence>
<feature type="compositionally biased region" description="Low complexity" evidence="1">
    <location>
        <begin position="18"/>
        <end position="39"/>
    </location>
</feature>
<dbReference type="EMBL" id="JAULSV010000006">
    <property type="protein sequence ID" value="KAK0641427.1"/>
    <property type="molecule type" value="Genomic_DNA"/>
</dbReference>
<dbReference type="Proteomes" id="UP001174936">
    <property type="component" value="Unassembled WGS sequence"/>
</dbReference>
<organism evidence="2 3">
    <name type="scientific">Cercophora newfieldiana</name>
    <dbReference type="NCBI Taxonomy" id="92897"/>
    <lineage>
        <taxon>Eukaryota</taxon>
        <taxon>Fungi</taxon>
        <taxon>Dikarya</taxon>
        <taxon>Ascomycota</taxon>
        <taxon>Pezizomycotina</taxon>
        <taxon>Sordariomycetes</taxon>
        <taxon>Sordariomycetidae</taxon>
        <taxon>Sordariales</taxon>
        <taxon>Lasiosphaeriaceae</taxon>
        <taxon>Cercophora</taxon>
    </lineage>
</organism>
<feature type="region of interest" description="Disordered" evidence="1">
    <location>
        <begin position="1"/>
        <end position="94"/>
    </location>
</feature>
<protein>
    <submittedName>
        <fullName evidence="2">Uncharacterized protein</fullName>
    </submittedName>
</protein>
<gene>
    <name evidence="2" type="ORF">B0T16DRAFT_419816</name>
</gene>